<organism evidence="2 3">
    <name type="scientific">Litorisediminicola beolgyonensis</name>
    <dbReference type="NCBI Taxonomy" id="1173614"/>
    <lineage>
        <taxon>Bacteria</taxon>
        <taxon>Pseudomonadati</taxon>
        <taxon>Pseudomonadota</taxon>
        <taxon>Alphaproteobacteria</taxon>
        <taxon>Rhodobacterales</taxon>
        <taxon>Paracoccaceae</taxon>
        <taxon>Litorisediminicola</taxon>
    </lineage>
</organism>
<name>A0ABW3ZCI1_9RHOB</name>
<protein>
    <submittedName>
        <fullName evidence="2">Translocase</fullName>
    </submittedName>
</protein>
<reference evidence="3" key="1">
    <citation type="journal article" date="2019" name="Int. J. Syst. Evol. Microbiol.">
        <title>The Global Catalogue of Microorganisms (GCM) 10K type strain sequencing project: providing services to taxonomists for standard genome sequencing and annotation.</title>
        <authorList>
            <consortium name="The Broad Institute Genomics Platform"/>
            <consortium name="The Broad Institute Genome Sequencing Center for Infectious Disease"/>
            <person name="Wu L."/>
            <person name="Ma J."/>
        </authorList>
    </citation>
    <scope>NUCLEOTIDE SEQUENCE [LARGE SCALE GENOMIC DNA]</scope>
    <source>
        <strain evidence="3">CCUG 62953</strain>
    </source>
</reference>
<feature type="region of interest" description="Disordered" evidence="1">
    <location>
        <begin position="90"/>
        <end position="110"/>
    </location>
</feature>
<proteinExistence type="predicted"/>
<gene>
    <name evidence="2" type="ORF">ACFQ4E_00280</name>
</gene>
<evidence type="ECO:0000256" key="1">
    <source>
        <dbReference type="SAM" id="MobiDB-lite"/>
    </source>
</evidence>
<sequence length="376" mass="38449">MLRSKSIRYVSGTLFCALAIGYVMQFGFSLPTEQAARGPLPVSDVHDTSAMLVATTGALPVALLPGRDSAMTSDLCALGMPVDPAAPRLPDASVSADLPAPLPPAPTDLPSAPDLRLAALDGGTDFPSPIPAIPQAAPAPAPGETAVPQQDCSTGLTADTGAAAMVTLKIDAACHASEAFTLHHNGLMIDGRTDATGSAQLDIPAISTKAVFVLSFADGDGAVAQTEVSSLDFYDRIALQWEGPAGLQLHALEYGAAPFSDGHIWQETPGTLAAASRGEGGFLVTLGPDHTAPARRVQVYSFPAGTAARAGHVAVSVEAEVTAANCDSDLEAQVLDLRGGGRPTMRELTVAMPGCDAAGDILVLKNLLEDLTVAAR</sequence>
<dbReference type="EMBL" id="JBHTMU010000001">
    <property type="protein sequence ID" value="MFD1340851.1"/>
    <property type="molecule type" value="Genomic_DNA"/>
</dbReference>
<dbReference type="RefSeq" id="WP_386800913.1">
    <property type="nucleotide sequence ID" value="NZ_JBHTMU010000001.1"/>
</dbReference>
<keyword evidence="3" id="KW-1185">Reference proteome</keyword>
<accession>A0ABW3ZCI1</accession>
<dbReference type="Proteomes" id="UP001597135">
    <property type="component" value="Unassembled WGS sequence"/>
</dbReference>
<evidence type="ECO:0000313" key="3">
    <source>
        <dbReference type="Proteomes" id="UP001597135"/>
    </source>
</evidence>
<comment type="caution">
    <text evidence="2">The sequence shown here is derived from an EMBL/GenBank/DDBJ whole genome shotgun (WGS) entry which is preliminary data.</text>
</comment>
<evidence type="ECO:0000313" key="2">
    <source>
        <dbReference type="EMBL" id="MFD1340851.1"/>
    </source>
</evidence>